<comment type="caution">
    <text evidence="2">The sequence shown here is derived from an EMBL/GenBank/DDBJ whole genome shotgun (WGS) entry which is preliminary data.</text>
</comment>
<evidence type="ECO:0000313" key="3">
    <source>
        <dbReference type="Proteomes" id="UP000824890"/>
    </source>
</evidence>
<keyword evidence="3" id="KW-1185">Reference proteome</keyword>
<sequence>MFHYHSLNPARSGGGMQKKKKMNNMVQFDQATNNKLRSESPVQVGKSGCILFNII</sequence>
<reference evidence="2 3" key="1">
    <citation type="submission" date="2021-05" db="EMBL/GenBank/DDBJ databases">
        <title>Genome Assembly of Synthetic Allotetraploid Brassica napus Reveals Homoeologous Exchanges between Subgenomes.</title>
        <authorList>
            <person name="Davis J.T."/>
        </authorList>
    </citation>
    <scope>NUCLEOTIDE SEQUENCE [LARGE SCALE GENOMIC DNA]</scope>
    <source>
        <strain evidence="3">cv. Da-Ae</strain>
        <tissue evidence="2">Seedling</tissue>
    </source>
</reference>
<gene>
    <name evidence="2" type="ORF">HID58_090423</name>
</gene>
<feature type="region of interest" description="Disordered" evidence="1">
    <location>
        <begin position="1"/>
        <end position="22"/>
    </location>
</feature>
<name>A0ABQ7X1P4_BRANA</name>
<evidence type="ECO:0000256" key="1">
    <source>
        <dbReference type="SAM" id="MobiDB-lite"/>
    </source>
</evidence>
<protein>
    <submittedName>
        <fullName evidence="2">Uncharacterized protein</fullName>
    </submittedName>
</protein>
<dbReference type="Proteomes" id="UP000824890">
    <property type="component" value="Unassembled WGS sequence"/>
</dbReference>
<accession>A0ABQ7X1P4</accession>
<proteinExistence type="predicted"/>
<dbReference type="EMBL" id="JAGKQM010002654">
    <property type="protein sequence ID" value="KAH0849056.1"/>
    <property type="molecule type" value="Genomic_DNA"/>
</dbReference>
<organism evidence="2 3">
    <name type="scientific">Brassica napus</name>
    <name type="common">Rape</name>
    <dbReference type="NCBI Taxonomy" id="3708"/>
    <lineage>
        <taxon>Eukaryota</taxon>
        <taxon>Viridiplantae</taxon>
        <taxon>Streptophyta</taxon>
        <taxon>Embryophyta</taxon>
        <taxon>Tracheophyta</taxon>
        <taxon>Spermatophyta</taxon>
        <taxon>Magnoliopsida</taxon>
        <taxon>eudicotyledons</taxon>
        <taxon>Gunneridae</taxon>
        <taxon>Pentapetalae</taxon>
        <taxon>rosids</taxon>
        <taxon>malvids</taxon>
        <taxon>Brassicales</taxon>
        <taxon>Brassicaceae</taxon>
        <taxon>Brassiceae</taxon>
        <taxon>Brassica</taxon>
    </lineage>
</organism>
<evidence type="ECO:0000313" key="2">
    <source>
        <dbReference type="EMBL" id="KAH0849056.1"/>
    </source>
</evidence>